<feature type="non-terminal residue" evidence="1">
    <location>
        <position position="1"/>
    </location>
</feature>
<protein>
    <submittedName>
        <fullName evidence="1">Uncharacterized protein</fullName>
    </submittedName>
</protein>
<keyword evidence="2" id="KW-1185">Reference proteome</keyword>
<proteinExistence type="predicted"/>
<dbReference type="RefSeq" id="XP_060409700.1">
    <property type="nucleotide sequence ID" value="XM_060555636.1"/>
</dbReference>
<dbReference type="EMBL" id="JAHLJV010000080">
    <property type="protein sequence ID" value="KAK1574150.1"/>
    <property type="molecule type" value="Genomic_DNA"/>
</dbReference>
<name>A0AAD8PPS0_9PEZI</name>
<organism evidence="1 2">
    <name type="scientific">Colletotrichum navitas</name>
    <dbReference type="NCBI Taxonomy" id="681940"/>
    <lineage>
        <taxon>Eukaryota</taxon>
        <taxon>Fungi</taxon>
        <taxon>Dikarya</taxon>
        <taxon>Ascomycota</taxon>
        <taxon>Pezizomycotina</taxon>
        <taxon>Sordariomycetes</taxon>
        <taxon>Hypocreomycetidae</taxon>
        <taxon>Glomerellales</taxon>
        <taxon>Glomerellaceae</taxon>
        <taxon>Colletotrichum</taxon>
        <taxon>Colletotrichum graminicola species complex</taxon>
    </lineage>
</organism>
<gene>
    <name evidence="1" type="ORF">LY79DRAFT_524541</name>
</gene>
<sequence>TVALSTCEAEYMALTEAIKEAIYLYNSYNYIRINLGFSDLNKPRILIDNKAAQKLAENLEFIKKLSI</sequence>
<dbReference type="Proteomes" id="UP001230504">
    <property type="component" value="Unassembled WGS sequence"/>
</dbReference>
<dbReference type="AlphaFoldDB" id="A0AAD8PPS0"/>
<reference evidence="1" key="1">
    <citation type="submission" date="2021-06" db="EMBL/GenBank/DDBJ databases">
        <title>Comparative genomics, transcriptomics and evolutionary studies reveal genomic signatures of adaptation to plant cell wall in hemibiotrophic fungi.</title>
        <authorList>
            <consortium name="DOE Joint Genome Institute"/>
            <person name="Baroncelli R."/>
            <person name="Diaz J.F."/>
            <person name="Benocci T."/>
            <person name="Peng M."/>
            <person name="Battaglia E."/>
            <person name="Haridas S."/>
            <person name="Andreopoulos W."/>
            <person name="Labutti K."/>
            <person name="Pangilinan J."/>
            <person name="Floch G.L."/>
            <person name="Makela M.R."/>
            <person name="Henrissat B."/>
            <person name="Grigoriev I.V."/>
            <person name="Crouch J.A."/>
            <person name="De Vries R.P."/>
            <person name="Sukno S.A."/>
            <person name="Thon M.R."/>
        </authorList>
    </citation>
    <scope>NUCLEOTIDE SEQUENCE</scope>
    <source>
        <strain evidence="1">CBS 125086</strain>
    </source>
</reference>
<comment type="caution">
    <text evidence="1">The sequence shown here is derived from an EMBL/GenBank/DDBJ whole genome shotgun (WGS) entry which is preliminary data.</text>
</comment>
<evidence type="ECO:0000313" key="1">
    <source>
        <dbReference type="EMBL" id="KAK1574150.1"/>
    </source>
</evidence>
<accession>A0AAD8PPS0</accession>
<dbReference type="GeneID" id="85439876"/>
<evidence type="ECO:0000313" key="2">
    <source>
        <dbReference type="Proteomes" id="UP001230504"/>
    </source>
</evidence>